<feature type="compositionally biased region" description="Polar residues" evidence="1">
    <location>
        <begin position="119"/>
        <end position="128"/>
    </location>
</feature>
<feature type="region of interest" description="Disordered" evidence="1">
    <location>
        <begin position="36"/>
        <end position="73"/>
    </location>
</feature>
<keyword evidence="2" id="KW-1133">Transmembrane helix</keyword>
<evidence type="ECO:0000313" key="3">
    <source>
        <dbReference type="WBParaSite" id="SSTP_0000677000.1"/>
    </source>
</evidence>
<feature type="transmembrane region" description="Helical" evidence="2">
    <location>
        <begin position="12"/>
        <end position="30"/>
    </location>
</feature>
<evidence type="ECO:0000256" key="2">
    <source>
        <dbReference type="SAM" id="Phobius"/>
    </source>
</evidence>
<protein>
    <submittedName>
        <fullName evidence="3">Uncharacterized protein</fullName>
    </submittedName>
</protein>
<evidence type="ECO:0000256" key="1">
    <source>
        <dbReference type="SAM" id="MobiDB-lite"/>
    </source>
</evidence>
<accession>A0A0K0EB98</accession>
<dbReference type="WBParaSite" id="SSTP_0000677000.1">
    <property type="protein sequence ID" value="SSTP_0000677000.1"/>
    <property type="gene ID" value="SSTP_0000677000"/>
</dbReference>
<feature type="region of interest" description="Disordered" evidence="1">
    <location>
        <begin position="85"/>
        <end position="165"/>
    </location>
</feature>
<keyword evidence="2" id="KW-0812">Transmembrane</keyword>
<organism evidence="3">
    <name type="scientific">Strongyloides stercoralis</name>
    <name type="common">Threadworm</name>
    <dbReference type="NCBI Taxonomy" id="6248"/>
    <lineage>
        <taxon>Eukaryota</taxon>
        <taxon>Metazoa</taxon>
        <taxon>Ecdysozoa</taxon>
        <taxon>Nematoda</taxon>
        <taxon>Chromadorea</taxon>
        <taxon>Rhabditida</taxon>
        <taxon>Tylenchina</taxon>
        <taxon>Panagrolaimomorpha</taxon>
        <taxon>Strongyloidoidea</taxon>
        <taxon>Strongyloididae</taxon>
        <taxon>Strongyloides</taxon>
    </lineage>
</organism>
<feature type="compositionally biased region" description="Low complexity" evidence="1">
    <location>
        <begin position="36"/>
        <end position="51"/>
    </location>
</feature>
<sequence length="259" mass="28875">MKQVELNSTIKMYFIKYLAIFAILAVKLTLQDDSASSSLENSNESELSENSQPLINELVTPMQEDTTDSAEDVADAIEEAISIEKAEKQVPTEQPETFQKQTLGNSLNLSDEDGKSVETNEQPESSPKPSLDEFEEPLPTSSNEDSNSFIPTKTTNTLPNPPVVAPTKETLANRIKSKFTSGFQEFKEKMNDTRDKISKNLNGFKSKANEFKDRLSKKTVGSHAGKKAKAMKDKFKNKIKDFGSNLKEKFSGFFKKAKN</sequence>
<reference evidence="3" key="1">
    <citation type="submission" date="2015-08" db="UniProtKB">
        <authorList>
            <consortium name="WormBaseParasite"/>
        </authorList>
    </citation>
    <scope>IDENTIFICATION</scope>
</reference>
<name>A0A0K0EB98_STRER</name>
<feature type="compositionally biased region" description="Polar residues" evidence="1">
    <location>
        <begin position="139"/>
        <end position="150"/>
    </location>
</feature>
<feature type="compositionally biased region" description="Polar residues" evidence="1">
    <location>
        <begin position="91"/>
        <end position="109"/>
    </location>
</feature>
<dbReference type="AlphaFoldDB" id="A0A0K0EB98"/>
<keyword evidence="2" id="KW-0472">Membrane</keyword>
<proteinExistence type="predicted"/>
<dbReference type="Gene3D" id="1.20.120.20">
    <property type="entry name" value="Apolipoprotein"/>
    <property type="match status" value="1"/>
</dbReference>